<accession>G7VD71</accession>
<dbReference type="KEGG" id="pyr:P186_2566"/>
<dbReference type="GeneID" id="11594167"/>
<dbReference type="RefSeq" id="WP_014289775.1">
    <property type="nucleotide sequence ID" value="NC_016645.1"/>
</dbReference>
<protein>
    <submittedName>
        <fullName evidence="1">Uncharacterized protein</fullName>
    </submittedName>
</protein>
<name>G7VD71_9CREN</name>
<dbReference type="AlphaFoldDB" id="G7VD71"/>
<proteinExistence type="predicted"/>
<keyword evidence="2" id="KW-1185">Reference proteome</keyword>
<gene>
    <name evidence="1" type="ORF">P186_2566</name>
</gene>
<dbReference type="eggNOG" id="arCOG14236">
    <property type="taxonomic scope" value="Archaea"/>
</dbReference>
<dbReference type="STRING" id="1104324.P186_2566"/>
<sequence>MKAKILLAVALTLAIAVVAIYAGRPSVKEGKVTDELGEKHEIVIANSYVLIKHGPSAHQRDRDFDKMMAYVEARQKSWERWRKLVEKYGNETYKAYVVPCRLYTVEEFASFAKELGIVENIVEIILYVYYKNGTYHGMGFSAKNGDNFNAWLKSAERGALTSAGHYILFLRWVKENNGTLPPNATPPFGVAEALEVGKSEAEVYIGAFVVEAPLRELYQLSKKPQILIVDLPLDLIWKYREEGYQVIVKRVTFGDVYLIEKKNLCPEGAGRGG</sequence>
<dbReference type="Proteomes" id="UP000005867">
    <property type="component" value="Chromosome"/>
</dbReference>
<evidence type="ECO:0000313" key="2">
    <source>
        <dbReference type="Proteomes" id="UP000005867"/>
    </source>
</evidence>
<dbReference type="BioCyc" id="PSP1104324:GJSN-2510-MONOMER"/>
<dbReference type="EMBL" id="CP003098">
    <property type="protein sequence ID" value="AET33950.1"/>
    <property type="molecule type" value="Genomic_DNA"/>
</dbReference>
<reference evidence="1 2" key="1">
    <citation type="journal article" date="2012" name="J. Bacteriol.">
        <title>Complete genome sequence of strain 1860, a crenarchaeon of the genus pyrobaculum able to grow with various electron acceptors.</title>
        <authorList>
            <person name="Mardanov A.V."/>
            <person name="Gumerov V.M."/>
            <person name="Slobodkina G.B."/>
            <person name="Beletsky A.V."/>
            <person name="Bonch-Osmolovskaya E.A."/>
            <person name="Ravin N.V."/>
            <person name="Skryabin K.G."/>
        </authorList>
    </citation>
    <scope>NUCLEOTIDE SEQUENCE [LARGE SCALE GENOMIC DNA]</scope>
    <source>
        <strain evidence="1 2">1860</strain>
    </source>
</reference>
<evidence type="ECO:0000313" key="1">
    <source>
        <dbReference type="EMBL" id="AET33950.1"/>
    </source>
</evidence>
<organism evidence="1 2">
    <name type="scientific">Pyrobaculum ferrireducens</name>
    <dbReference type="NCBI Taxonomy" id="1104324"/>
    <lineage>
        <taxon>Archaea</taxon>
        <taxon>Thermoproteota</taxon>
        <taxon>Thermoprotei</taxon>
        <taxon>Thermoproteales</taxon>
        <taxon>Thermoproteaceae</taxon>
        <taxon>Pyrobaculum</taxon>
    </lineage>
</organism>
<dbReference type="HOGENOM" id="CLU_1032963_0_0_2"/>